<feature type="domain" description="Non-reducing end beta-L-arabinofuranosidase-like GH127 catalytic" evidence="1">
    <location>
        <begin position="73"/>
        <end position="385"/>
    </location>
</feature>
<feature type="domain" description="Non-reducing end beta-L-arabinofuranosidase-like GH127 middle" evidence="2">
    <location>
        <begin position="398"/>
        <end position="492"/>
    </location>
</feature>
<evidence type="ECO:0000313" key="3">
    <source>
        <dbReference type="EMBL" id="MFD1676509.1"/>
    </source>
</evidence>
<dbReference type="Pfam" id="PF20736">
    <property type="entry name" value="Glyco_hydro127M"/>
    <property type="match status" value="1"/>
</dbReference>
<accession>A0ABW4JKY9</accession>
<dbReference type="PANTHER" id="PTHR43465:SF2">
    <property type="entry name" value="DUF1680 DOMAIN PROTEIN (AFU_ORTHOLOGUE AFUA_1G08910)"/>
    <property type="match status" value="1"/>
</dbReference>
<dbReference type="Pfam" id="PF07944">
    <property type="entry name" value="Beta-AFase-like_GH127_cat"/>
    <property type="match status" value="1"/>
</dbReference>
<proteinExistence type="predicted"/>
<organism evidence="3 4">
    <name type="scientific">Alicyclobacillus fodiniaquatilis</name>
    <dbReference type="NCBI Taxonomy" id="1661150"/>
    <lineage>
        <taxon>Bacteria</taxon>
        <taxon>Bacillati</taxon>
        <taxon>Bacillota</taxon>
        <taxon>Bacilli</taxon>
        <taxon>Bacillales</taxon>
        <taxon>Alicyclobacillaceae</taxon>
        <taxon>Alicyclobacillus</taxon>
    </lineage>
</organism>
<keyword evidence="4" id="KW-1185">Reference proteome</keyword>
<gene>
    <name evidence="3" type="ORF">ACFSB2_17560</name>
</gene>
<reference evidence="4" key="1">
    <citation type="journal article" date="2019" name="Int. J. Syst. Evol. Microbiol.">
        <title>The Global Catalogue of Microorganisms (GCM) 10K type strain sequencing project: providing services to taxonomists for standard genome sequencing and annotation.</title>
        <authorList>
            <consortium name="The Broad Institute Genomics Platform"/>
            <consortium name="The Broad Institute Genome Sequencing Center for Infectious Disease"/>
            <person name="Wu L."/>
            <person name="Ma J."/>
        </authorList>
    </citation>
    <scope>NUCLEOTIDE SEQUENCE [LARGE SCALE GENOMIC DNA]</scope>
    <source>
        <strain evidence="4">CGMCC 1.12286</strain>
    </source>
</reference>
<sequence length="624" mass="71179">MAVQDQVSNNALLNSAFQALRLGSIKPMGWLRNQLEIQKNGLTGHLDAHWEDVGPNSGWLGGSGEGWERGPYYVDGLLPLAYLLEDQTLIEKANKWIEWTLASQKEDGSFGPALKTVNHEVAQQDWWQYFIMLKVLTQYQEVTQDERVIPFMTRYFHYMNNAVKDLPLKEWAQARGADLLLSIHWLYERTQDSVLLELAETIQGQMIDWGAIFRKFPYQRKQNEWDHRIHVVNVAMAVKAPAVIYRQTGRDEEREAVYQGITDLMRYHGQAHGMFSGDEWLSGTHPSQGVELCAVVEYMFSMENLVRILGDGLFGDILEKVGFNALPAAISPEWDSHQYDQQVNQVMCNAAKRPWVNSPDANRFGLEPNFGCCTANMHQGWPKLAASLWMGTHDGGIAAVSYAPCQLQTSVADDTDLSLTVQTEYPFREQIRMDVALSKAAAFPILLRIPGWCKRPEVRVNKQWQQLQVVNGFARIDRLWQDGDCIEMILPMDVELDERNNHAVNVQSGPLVYVLPLGEQWIRVRERERFHDWEVYPTSAWQYALVRDAAFERTEQAVSHQPYQTASAPVKLVTEGKILANWLMEQHSAGDPPLNPRPYPGEATRLELVPYGCARLRIGEFPVL</sequence>
<dbReference type="InterPro" id="IPR049174">
    <property type="entry name" value="Beta-AFase-like"/>
</dbReference>
<dbReference type="InterPro" id="IPR008928">
    <property type="entry name" value="6-hairpin_glycosidase_sf"/>
</dbReference>
<evidence type="ECO:0000313" key="4">
    <source>
        <dbReference type="Proteomes" id="UP001597079"/>
    </source>
</evidence>
<dbReference type="Proteomes" id="UP001597079">
    <property type="component" value="Unassembled WGS sequence"/>
</dbReference>
<evidence type="ECO:0000259" key="2">
    <source>
        <dbReference type="Pfam" id="PF20736"/>
    </source>
</evidence>
<dbReference type="InterPro" id="IPR012878">
    <property type="entry name" value="Beta-AFase-like_GH127_cat"/>
</dbReference>
<dbReference type="SUPFAM" id="SSF48208">
    <property type="entry name" value="Six-hairpin glycosidases"/>
    <property type="match status" value="1"/>
</dbReference>
<comment type="caution">
    <text evidence="3">The sequence shown here is derived from an EMBL/GenBank/DDBJ whole genome shotgun (WGS) entry which is preliminary data.</text>
</comment>
<dbReference type="EMBL" id="JBHUCX010000067">
    <property type="protein sequence ID" value="MFD1676509.1"/>
    <property type="molecule type" value="Genomic_DNA"/>
</dbReference>
<dbReference type="PANTHER" id="PTHR43465">
    <property type="entry name" value="DUF1680 DOMAIN PROTEIN (AFU_ORTHOLOGUE AFUA_1G08910)"/>
    <property type="match status" value="1"/>
</dbReference>
<evidence type="ECO:0000259" key="1">
    <source>
        <dbReference type="Pfam" id="PF07944"/>
    </source>
</evidence>
<dbReference type="InterPro" id="IPR049046">
    <property type="entry name" value="Beta-AFase-like_GH127_middle"/>
</dbReference>
<dbReference type="RefSeq" id="WP_377944412.1">
    <property type="nucleotide sequence ID" value="NZ_JBHUCX010000067.1"/>
</dbReference>
<name>A0ABW4JKY9_9BACL</name>
<protein>
    <submittedName>
        <fullName evidence="3">Beta-L-arabinofuranosidase domain-containing protein</fullName>
    </submittedName>
</protein>